<evidence type="ECO:0000256" key="6">
    <source>
        <dbReference type="ARBA" id="ARBA00022824"/>
    </source>
</evidence>
<keyword evidence="6" id="KW-0256">Endoplasmic reticulum</keyword>
<evidence type="ECO:0000256" key="14">
    <source>
        <dbReference type="SAM" id="Phobius"/>
    </source>
</evidence>
<accession>A0ABV3QHD7</accession>
<feature type="transmembrane region" description="Helical" evidence="14">
    <location>
        <begin position="33"/>
        <end position="54"/>
    </location>
</feature>
<evidence type="ECO:0000259" key="15">
    <source>
        <dbReference type="Pfam" id="PF04116"/>
    </source>
</evidence>
<keyword evidence="4 14" id="KW-0812">Transmembrane</keyword>
<name>A0ABV3QHD7_9GAMM</name>
<gene>
    <name evidence="16" type="ORF">ABQJ54_15940</name>
</gene>
<evidence type="ECO:0000256" key="8">
    <source>
        <dbReference type="ARBA" id="ARBA00022833"/>
    </source>
</evidence>
<protein>
    <submittedName>
        <fullName evidence="16">Sterol desaturase family protein</fullName>
    </submittedName>
</protein>
<keyword evidence="13" id="KW-0275">Fatty acid biosynthesis</keyword>
<comment type="caution">
    <text evidence="16">The sequence shown here is derived from an EMBL/GenBank/DDBJ whole genome shotgun (WGS) entry which is preliminary data.</text>
</comment>
<keyword evidence="12 14" id="KW-0472">Membrane</keyword>
<keyword evidence="5" id="KW-0479">Metal-binding</keyword>
<dbReference type="Proteomes" id="UP001556220">
    <property type="component" value="Unassembled WGS sequence"/>
</dbReference>
<dbReference type="PANTHER" id="PTHR12863">
    <property type="entry name" value="FATTY ACID HYDROXYLASE"/>
    <property type="match status" value="1"/>
</dbReference>
<evidence type="ECO:0000256" key="7">
    <source>
        <dbReference type="ARBA" id="ARBA00022832"/>
    </source>
</evidence>
<evidence type="ECO:0000313" key="16">
    <source>
        <dbReference type="EMBL" id="MEW9573248.1"/>
    </source>
</evidence>
<keyword evidence="9 14" id="KW-1133">Transmembrane helix</keyword>
<reference evidence="16 17" key="1">
    <citation type="submission" date="2024-06" db="EMBL/GenBank/DDBJ databases">
        <authorList>
            <person name="Woo H."/>
        </authorList>
    </citation>
    <scope>NUCLEOTIDE SEQUENCE [LARGE SCALE GENOMIC DNA]</scope>
    <source>
        <strain evidence="16 17">Si-c</strain>
    </source>
</reference>
<evidence type="ECO:0000256" key="2">
    <source>
        <dbReference type="ARBA" id="ARBA00004477"/>
    </source>
</evidence>
<comment type="subcellular location">
    <subcellularLocation>
        <location evidence="2">Endoplasmic reticulum membrane</location>
        <topology evidence="2">Multi-pass membrane protein</topology>
    </subcellularLocation>
</comment>
<feature type="transmembrane region" description="Helical" evidence="14">
    <location>
        <begin position="109"/>
        <end position="129"/>
    </location>
</feature>
<dbReference type="PANTHER" id="PTHR12863:SF1">
    <property type="entry name" value="FATTY ACID 2-HYDROXYLASE"/>
    <property type="match status" value="1"/>
</dbReference>
<evidence type="ECO:0000256" key="10">
    <source>
        <dbReference type="ARBA" id="ARBA00023002"/>
    </source>
</evidence>
<comment type="cofactor">
    <cofactor evidence="1">
        <name>Zn(2+)</name>
        <dbReference type="ChEBI" id="CHEBI:29105"/>
    </cofactor>
</comment>
<dbReference type="InterPro" id="IPR006694">
    <property type="entry name" value="Fatty_acid_hydroxylase"/>
</dbReference>
<dbReference type="Pfam" id="PF04116">
    <property type="entry name" value="FA_hydroxylase"/>
    <property type="match status" value="1"/>
</dbReference>
<dbReference type="EMBL" id="JBFOHK010000004">
    <property type="protein sequence ID" value="MEW9573248.1"/>
    <property type="molecule type" value="Genomic_DNA"/>
</dbReference>
<keyword evidence="7" id="KW-0276">Fatty acid metabolism</keyword>
<evidence type="ECO:0000256" key="4">
    <source>
        <dbReference type="ARBA" id="ARBA00022692"/>
    </source>
</evidence>
<keyword evidence="11" id="KW-0443">Lipid metabolism</keyword>
<proteinExistence type="predicted"/>
<sequence>MSETMRPSTGSSQAGGRGALQAIARMSSTRANYLVGQAADFVVSFALLGAAFWYDHSRPLQAAVVVLLGLFIFSFIEYAFHRWLFHGPVPLFEQGHTLHHEKPLGYDSLPFFFPPAVVLLLAAALALVLPTALALLLSGAIALGYALYGFSHLVIHRRRFNHPLARKWAAVHHVHHHHPDKNYGVTSPLWDFILGTWYVSKSKVRVR</sequence>
<feature type="domain" description="Fatty acid hydroxylase" evidence="15">
    <location>
        <begin position="66"/>
        <end position="196"/>
    </location>
</feature>
<evidence type="ECO:0000256" key="9">
    <source>
        <dbReference type="ARBA" id="ARBA00022989"/>
    </source>
</evidence>
<evidence type="ECO:0000256" key="11">
    <source>
        <dbReference type="ARBA" id="ARBA00023098"/>
    </source>
</evidence>
<keyword evidence="8" id="KW-0862">Zinc</keyword>
<evidence type="ECO:0000256" key="13">
    <source>
        <dbReference type="ARBA" id="ARBA00023160"/>
    </source>
</evidence>
<evidence type="ECO:0000256" key="5">
    <source>
        <dbReference type="ARBA" id="ARBA00022723"/>
    </source>
</evidence>
<evidence type="ECO:0000256" key="3">
    <source>
        <dbReference type="ARBA" id="ARBA00022516"/>
    </source>
</evidence>
<evidence type="ECO:0000313" key="17">
    <source>
        <dbReference type="Proteomes" id="UP001556220"/>
    </source>
</evidence>
<dbReference type="InterPro" id="IPR014430">
    <property type="entry name" value="Scs7"/>
</dbReference>
<feature type="transmembrane region" description="Helical" evidence="14">
    <location>
        <begin position="135"/>
        <end position="155"/>
    </location>
</feature>
<keyword evidence="10" id="KW-0560">Oxidoreductase</keyword>
<keyword evidence="3" id="KW-0444">Lipid biosynthesis</keyword>
<keyword evidence="17" id="KW-1185">Reference proteome</keyword>
<organism evidence="16 17">
    <name type="scientific">Rhodanobacter lycopersici</name>
    <dbReference type="NCBI Taxonomy" id="3162487"/>
    <lineage>
        <taxon>Bacteria</taxon>
        <taxon>Pseudomonadati</taxon>
        <taxon>Pseudomonadota</taxon>
        <taxon>Gammaproteobacteria</taxon>
        <taxon>Lysobacterales</taxon>
        <taxon>Rhodanobacteraceae</taxon>
        <taxon>Rhodanobacter</taxon>
    </lineage>
</organism>
<feature type="transmembrane region" description="Helical" evidence="14">
    <location>
        <begin position="60"/>
        <end position="80"/>
    </location>
</feature>
<evidence type="ECO:0000256" key="12">
    <source>
        <dbReference type="ARBA" id="ARBA00023136"/>
    </source>
</evidence>
<evidence type="ECO:0000256" key="1">
    <source>
        <dbReference type="ARBA" id="ARBA00001947"/>
    </source>
</evidence>
<dbReference type="RefSeq" id="WP_367855298.1">
    <property type="nucleotide sequence ID" value="NZ_JBFOHK010000004.1"/>
</dbReference>